<gene>
    <name evidence="5" type="ORF">FF38_04017</name>
</gene>
<evidence type="ECO:0000256" key="2">
    <source>
        <dbReference type="PROSITE-ProRule" id="PRU00497"/>
    </source>
</evidence>
<accession>A0A0L0BNR4</accession>
<feature type="compositionally biased region" description="Low complexity" evidence="3">
    <location>
        <begin position="378"/>
        <end position="392"/>
    </location>
</feature>
<feature type="compositionally biased region" description="Polar residues" evidence="3">
    <location>
        <begin position="393"/>
        <end position="411"/>
    </location>
</feature>
<feature type="compositionally biased region" description="Basic and acidic residues" evidence="3">
    <location>
        <begin position="193"/>
        <end position="211"/>
    </location>
</feature>
<dbReference type="GO" id="GO:0003676">
    <property type="term" value="F:nucleic acid binding"/>
    <property type="evidence" value="ECO:0007669"/>
    <property type="project" value="InterPro"/>
</dbReference>
<dbReference type="PANTHER" id="PTHR10300:SF14">
    <property type="entry name" value="PROTEIN SARAH"/>
    <property type="match status" value="1"/>
</dbReference>
<dbReference type="InterPro" id="IPR000618">
    <property type="entry name" value="Insect_cuticle"/>
</dbReference>
<proteinExistence type="inferred from homology"/>
<protein>
    <submittedName>
        <fullName evidence="5">Protein sarah</fullName>
    </submittedName>
</protein>
<dbReference type="EMBL" id="JRES01001582">
    <property type="protein sequence ID" value="KNC21730.1"/>
    <property type="molecule type" value="Genomic_DNA"/>
</dbReference>
<feature type="region of interest" description="Disordered" evidence="3">
    <location>
        <begin position="130"/>
        <end position="260"/>
    </location>
</feature>
<feature type="compositionally biased region" description="Acidic residues" evidence="3">
    <location>
        <begin position="441"/>
        <end position="456"/>
    </location>
</feature>
<dbReference type="FunFam" id="3.30.70.330:FF:000092">
    <property type="entry name" value="Calcipressin-2 isoform 2"/>
    <property type="match status" value="1"/>
</dbReference>
<name>A0A0L0BNR4_LUCCU</name>
<dbReference type="GO" id="GO:0007617">
    <property type="term" value="P:mating behavior"/>
    <property type="evidence" value="ECO:0007669"/>
    <property type="project" value="UniProtKB-ARBA"/>
</dbReference>
<reference evidence="5 6" key="1">
    <citation type="journal article" date="2015" name="Nat. Commun.">
        <title>Lucilia cuprina genome unlocks parasitic fly biology to underpin future interventions.</title>
        <authorList>
            <person name="Anstead C.A."/>
            <person name="Korhonen P.K."/>
            <person name="Young N.D."/>
            <person name="Hall R.S."/>
            <person name="Jex A.R."/>
            <person name="Murali S.C."/>
            <person name="Hughes D.S."/>
            <person name="Lee S.F."/>
            <person name="Perry T."/>
            <person name="Stroehlein A.J."/>
            <person name="Ansell B.R."/>
            <person name="Breugelmans B."/>
            <person name="Hofmann A."/>
            <person name="Qu J."/>
            <person name="Dugan S."/>
            <person name="Lee S.L."/>
            <person name="Chao H."/>
            <person name="Dinh H."/>
            <person name="Han Y."/>
            <person name="Doddapaneni H.V."/>
            <person name="Worley K.C."/>
            <person name="Muzny D.M."/>
            <person name="Ioannidis P."/>
            <person name="Waterhouse R.M."/>
            <person name="Zdobnov E.M."/>
            <person name="James P.J."/>
            <person name="Bagnall N.H."/>
            <person name="Kotze A.C."/>
            <person name="Gibbs R.A."/>
            <person name="Richards S."/>
            <person name="Batterham P."/>
            <person name="Gasser R.B."/>
        </authorList>
    </citation>
    <scope>NUCLEOTIDE SEQUENCE [LARGE SCALE GENOMIC DNA]</scope>
    <source>
        <strain evidence="5 6">LS</strain>
        <tissue evidence="5">Full body</tissue>
    </source>
</reference>
<dbReference type="InterPro" id="IPR035979">
    <property type="entry name" value="RBD_domain_sf"/>
</dbReference>
<keyword evidence="6" id="KW-1185">Reference proteome</keyword>
<dbReference type="GO" id="GO:0005634">
    <property type="term" value="C:nucleus"/>
    <property type="evidence" value="ECO:0007669"/>
    <property type="project" value="TreeGrafter"/>
</dbReference>
<evidence type="ECO:0000313" key="6">
    <source>
        <dbReference type="Proteomes" id="UP000037069"/>
    </source>
</evidence>
<dbReference type="GO" id="GO:0008597">
    <property type="term" value="F:calcium-dependent protein serine/threonine phosphatase regulator activity"/>
    <property type="evidence" value="ECO:0007669"/>
    <property type="project" value="TreeGrafter"/>
</dbReference>
<evidence type="ECO:0000256" key="1">
    <source>
        <dbReference type="ARBA" id="ARBA00008209"/>
    </source>
</evidence>
<sequence length="640" mass="71290">MKLQKLKAIIFVVTTLLSVCLVNAQYPPQRLAIPGAAPAPVARPVVRVRRPVAVKSQSYTQNNIAPRVIEEPKPVTESGEEEGPDAYLPQLLREQQLAQVQQAQFQQTAAAFLNNEQNAIHETPISHLLSNDEPLVSSNPFSTRFPERPSPPTTPSAKQVFNDFGIGSNIINSPRFSQDRPQQAPPQTPPPQQRERVHVIRNRPTELRESRPQFVAQPAPVQSRPRPKPIQSRPALEQNQIPLQERDSQQNSRRQRPVAQTIRKWREENEDGSITWGYENDDGSFKEELIGTDCVTKGTYGYVDPDGNKREYHYETGIKCDPNKRNEEAELQDNGFINYEENRAVLPNGIEIDMSQLGKKKSKRPGGRGRLIGASIMSSSHSNAQSSDNSTSPNKNIGKSKTNSAQNSSGSDRMDKVSPDQDIYINPADGLPSQHPTLADGEIDSSAEPEIDPDSFDDLPTSIIVTNIHSEVFASPELKQEMEDLFRMFSDKATFQWLRSFRRLRVNYDNAIAAANARIKLHQYEFNKKTVITCYFAQPVTPVSNKNLQPPAPVKQFLISPPASPPAGWEPREENEPLVNHDLLAALASLTPGESHELHPQSEDQPAIIVHTARLPETTTDVISAGSKMPIVSTKCPERA</sequence>
<comment type="similarity">
    <text evidence="1">Belongs to the RCAN family.</text>
</comment>
<organism evidence="5 6">
    <name type="scientific">Lucilia cuprina</name>
    <name type="common">Green bottle fly</name>
    <name type="synonym">Australian sheep blowfly</name>
    <dbReference type="NCBI Taxonomy" id="7375"/>
    <lineage>
        <taxon>Eukaryota</taxon>
        <taxon>Metazoa</taxon>
        <taxon>Ecdysozoa</taxon>
        <taxon>Arthropoda</taxon>
        <taxon>Hexapoda</taxon>
        <taxon>Insecta</taxon>
        <taxon>Pterygota</taxon>
        <taxon>Neoptera</taxon>
        <taxon>Endopterygota</taxon>
        <taxon>Diptera</taxon>
        <taxon>Brachycera</taxon>
        <taxon>Muscomorpha</taxon>
        <taxon>Oestroidea</taxon>
        <taxon>Calliphoridae</taxon>
        <taxon>Luciliinae</taxon>
        <taxon>Lucilia</taxon>
    </lineage>
</organism>
<dbReference type="GO" id="GO:0005737">
    <property type="term" value="C:cytoplasm"/>
    <property type="evidence" value="ECO:0007669"/>
    <property type="project" value="TreeGrafter"/>
</dbReference>
<feature type="chain" id="PRO_5005535139" evidence="4">
    <location>
        <begin position="25"/>
        <end position="640"/>
    </location>
</feature>
<feature type="signal peptide" evidence="4">
    <location>
        <begin position="1"/>
        <end position="24"/>
    </location>
</feature>
<dbReference type="InterPro" id="IPR006931">
    <property type="entry name" value="Calcipressin"/>
</dbReference>
<dbReference type="InterPro" id="IPR012677">
    <property type="entry name" value="Nucleotide-bd_a/b_plait_sf"/>
</dbReference>
<evidence type="ECO:0000256" key="4">
    <source>
        <dbReference type="SAM" id="SignalP"/>
    </source>
</evidence>
<dbReference type="PROSITE" id="PS51155">
    <property type="entry name" value="CHIT_BIND_RR_2"/>
    <property type="match status" value="1"/>
</dbReference>
<keyword evidence="4" id="KW-0732">Signal</keyword>
<dbReference type="CDD" id="cd12434">
    <property type="entry name" value="RRM_RCAN_like"/>
    <property type="match status" value="1"/>
</dbReference>
<comment type="caution">
    <text evidence="5">The sequence shown here is derived from an EMBL/GenBank/DDBJ whole genome shotgun (WGS) entry which is preliminary data.</text>
</comment>
<dbReference type="GO" id="GO:0019722">
    <property type="term" value="P:calcium-mediated signaling"/>
    <property type="evidence" value="ECO:0007669"/>
    <property type="project" value="InterPro"/>
</dbReference>
<dbReference type="OrthoDB" id="7222477at2759"/>
<evidence type="ECO:0000256" key="3">
    <source>
        <dbReference type="SAM" id="MobiDB-lite"/>
    </source>
</evidence>
<evidence type="ECO:0000313" key="5">
    <source>
        <dbReference type="EMBL" id="KNC21730.1"/>
    </source>
</evidence>
<dbReference type="Pfam" id="PF00379">
    <property type="entry name" value="Chitin_bind_4"/>
    <property type="match status" value="1"/>
</dbReference>
<dbReference type="Gene3D" id="3.30.70.330">
    <property type="match status" value="1"/>
</dbReference>
<dbReference type="SUPFAM" id="SSF54928">
    <property type="entry name" value="RNA-binding domain, RBD"/>
    <property type="match status" value="1"/>
</dbReference>
<keyword evidence="2" id="KW-0193">Cuticle</keyword>
<dbReference type="Proteomes" id="UP000037069">
    <property type="component" value="Unassembled WGS sequence"/>
</dbReference>
<dbReference type="Pfam" id="PF04847">
    <property type="entry name" value="Calcipressin"/>
    <property type="match status" value="1"/>
</dbReference>
<dbReference type="STRING" id="7375.A0A0L0BNR4"/>
<feature type="compositionally biased region" description="Pro residues" evidence="3">
    <location>
        <begin position="183"/>
        <end position="192"/>
    </location>
</feature>
<feature type="region of interest" description="Disordered" evidence="3">
    <location>
        <begin position="378"/>
        <end position="456"/>
    </location>
</feature>
<dbReference type="AlphaFoldDB" id="A0A0L0BNR4"/>
<dbReference type="GO" id="GO:0042302">
    <property type="term" value="F:structural constituent of cuticle"/>
    <property type="evidence" value="ECO:0007669"/>
    <property type="project" value="UniProtKB-UniRule"/>
</dbReference>
<dbReference type="PANTHER" id="PTHR10300">
    <property type="entry name" value="CALCIPRESSIN"/>
    <property type="match status" value="1"/>
</dbReference>